<evidence type="ECO:0000313" key="3">
    <source>
        <dbReference type="Proteomes" id="UP000015101"/>
    </source>
</evidence>
<accession>T1F1G0</accession>
<dbReference type="KEGG" id="hro:HELRODRAFT_169134"/>
<evidence type="ECO:0000313" key="2">
    <source>
        <dbReference type="EnsemblMetazoa" id="HelroP169134"/>
    </source>
</evidence>
<dbReference type="EMBL" id="AMQM01003190">
    <property type="status" value="NOT_ANNOTATED_CDS"/>
    <property type="molecule type" value="Genomic_DNA"/>
</dbReference>
<organism evidence="2 3">
    <name type="scientific">Helobdella robusta</name>
    <name type="common">Californian leech</name>
    <dbReference type="NCBI Taxonomy" id="6412"/>
    <lineage>
        <taxon>Eukaryota</taxon>
        <taxon>Metazoa</taxon>
        <taxon>Spiralia</taxon>
        <taxon>Lophotrochozoa</taxon>
        <taxon>Annelida</taxon>
        <taxon>Clitellata</taxon>
        <taxon>Hirudinea</taxon>
        <taxon>Rhynchobdellida</taxon>
        <taxon>Glossiphoniidae</taxon>
        <taxon>Helobdella</taxon>
    </lineage>
</organism>
<reference evidence="3" key="1">
    <citation type="submission" date="2012-12" db="EMBL/GenBank/DDBJ databases">
        <authorList>
            <person name="Hellsten U."/>
            <person name="Grimwood J."/>
            <person name="Chapman J.A."/>
            <person name="Shapiro H."/>
            <person name="Aerts A."/>
            <person name="Otillar R.P."/>
            <person name="Terry A.Y."/>
            <person name="Boore J.L."/>
            <person name="Simakov O."/>
            <person name="Marletaz F."/>
            <person name="Cho S.-J."/>
            <person name="Edsinger-Gonzales E."/>
            <person name="Havlak P."/>
            <person name="Kuo D.-H."/>
            <person name="Larsson T."/>
            <person name="Lv J."/>
            <person name="Arendt D."/>
            <person name="Savage R."/>
            <person name="Osoegawa K."/>
            <person name="de Jong P."/>
            <person name="Lindberg D.R."/>
            <person name="Seaver E.C."/>
            <person name="Weisblat D.A."/>
            <person name="Putnam N.H."/>
            <person name="Grigoriev I.V."/>
            <person name="Rokhsar D.S."/>
        </authorList>
    </citation>
    <scope>NUCLEOTIDE SEQUENCE</scope>
</reference>
<dbReference type="EnsemblMetazoa" id="HelroT169134">
    <property type="protein sequence ID" value="HelroP169134"/>
    <property type="gene ID" value="HelroG169134"/>
</dbReference>
<dbReference type="RefSeq" id="XP_009013255.1">
    <property type="nucleotide sequence ID" value="XM_009015007.1"/>
</dbReference>
<gene>
    <name evidence="2" type="primary">20202660</name>
    <name evidence="1" type="ORF">HELRODRAFT_169134</name>
</gene>
<dbReference type="AlphaFoldDB" id="T1F1G0"/>
<reference evidence="2" key="3">
    <citation type="submission" date="2015-06" db="UniProtKB">
        <authorList>
            <consortium name="EnsemblMetazoa"/>
        </authorList>
    </citation>
    <scope>IDENTIFICATION</scope>
</reference>
<dbReference type="InParanoid" id="T1F1G0"/>
<reference evidence="1 3" key="2">
    <citation type="journal article" date="2013" name="Nature">
        <title>Insights into bilaterian evolution from three spiralian genomes.</title>
        <authorList>
            <person name="Simakov O."/>
            <person name="Marletaz F."/>
            <person name="Cho S.J."/>
            <person name="Edsinger-Gonzales E."/>
            <person name="Havlak P."/>
            <person name="Hellsten U."/>
            <person name="Kuo D.H."/>
            <person name="Larsson T."/>
            <person name="Lv J."/>
            <person name="Arendt D."/>
            <person name="Savage R."/>
            <person name="Osoegawa K."/>
            <person name="de Jong P."/>
            <person name="Grimwood J."/>
            <person name="Chapman J.A."/>
            <person name="Shapiro H."/>
            <person name="Aerts A."/>
            <person name="Otillar R.P."/>
            <person name="Terry A.Y."/>
            <person name="Boore J.L."/>
            <person name="Grigoriev I.V."/>
            <person name="Lindberg D.R."/>
            <person name="Seaver E.C."/>
            <person name="Weisblat D.A."/>
            <person name="Putnam N.H."/>
            <person name="Rokhsar D.S."/>
        </authorList>
    </citation>
    <scope>NUCLEOTIDE SEQUENCE</scope>
</reference>
<sequence length="124" mass="14771">MGAVNVYGHIMRNEERNGKYNNYWKDCREKRSRSITNYIREVLVSLVGYHYILTATKLRDSRNKRTKNISRYKKQIEKMSSKLKAKFDQEVIKLDKQFTGELETLRLKIKENRQKSHVGISDSK</sequence>
<name>T1F1G0_HELRO</name>
<dbReference type="GeneID" id="20202660"/>
<evidence type="ECO:0000313" key="1">
    <source>
        <dbReference type="EMBL" id="ESO08325.1"/>
    </source>
</evidence>
<protein>
    <submittedName>
        <fullName evidence="1 2">Uncharacterized protein</fullName>
    </submittedName>
</protein>
<dbReference type="Proteomes" id="UP000015101">
    <property type="component" value="Unassembled WGS sequence"/>
</dbReference>
<dbReference type="EMBL" id="KB096080">
    <property type="protein sequence ID" value="ESO08325.1"/>
    <property type="molecule type" value="Genomic_DNA"/>
</dbReference>
<dbReference type="HOGENOM" id="CLU_2006346_0_0_1"/>
<dbReference type="CTD" id="20202660"/>
<keyword evidence="3" id="KW-1185">Reference proteome</keyword>
<proteinExistence type="predicted"/>